<dbReference type="Proteomes" id="UP000028547">
    <property type="component" value="Unassembled WGS sequence"/>
</dbReference>
<organism evidence="2 3">
    <name type="scientific">Archangium violaceum Cb vi76</name>
    <dbReference type="NCBI Taxonomy" id="1406225"/>
    <lineage>
        <taxon>Bacteria</taxon>
        <taxon>Pseudomonadati</taxon>
        <taxon>Myxococcota</taxon>
        <taxon>Myxococcia</taxon>
        <taxon>Myxococcales</taxon>
        <taxon>Cystobacterineae</taxon>
        <taxon>Archangiaceae</taxon>
        <taxon>Archangium</taxon>
    </lineage>
</organism>
<reference evidence="2 3" key="1">
    <citation type="submission" date="2014-07" db="EMBL/GenBank/DDBJ databases">
        <title>Draft Genome Sequence of Gephyronic Acid Producer, Cystobacter violaceus Strain Cb vi76.</title>
        <authorList>
            <person name="Stevens D.C."/>
            <person name="Young J."/>
            <person name="Carmichael R."/>
            <person name="Tan J."/>
            <person name="Taylor R.E."/>
        </authorList>
    </citation>
    <scope>NUCLEOTIDE SEQUENCE [LARGE SCALE GENOMIC DNA]</scope>
    <source>
        <strain evidence="2 3">Cb vi76</strain>
    </source>
</reference>
<comment type="caution">
    <text evidence="2">The sequence shown here is derived from an EMBL/GenBank/DDBJ whole genome shotgun (WGS) entry which is preliminary data.</text>
</comment>
<name>A0A084SLH1_9BACT</name>
<gene>
    <name evidence="2" type="ORF">Q664_35810</name>
</gene>
<sequence length="92" mass="9378">MPWLLSQGAHTVEAIATDAAGNISPPSAAISFTVELPPDSSPGEDPPASGCGCASTSASAGSWSLWGLGLMLTRLRSRRRPASPSLTGESRN</sequence>
<dbReference type="EMBL" id="JPMI01000253">
    <property type="protein sequence ID" value="KFA89306.1"/>
    <property type="molecule type" value="Genomic_DNA"/>
</dbReference>
<evidence type="ECO:0000313" key="3">
    <source>
        <dbReference type="Proteomes" id="UP000028547"/>
    </source>
</evidence>
<evidence type="ECO:0000313" key="2">
    <source>
        <dbReference type="EMBL" id="KFA89306.1"/>
    </source>
</evidence>
<evidence type="ECO:0000256" key="1">
    <source>
        <dbReference type="SAM" id="MobiDB-lite"/>
    </source>
</evidence>
<evidence type="ECO:0008006" key="4">
    <source>
        <dbReference type="Google" id="ProtNLM"/>
    </source>
</evidence>
<feature type="compositionally biased region" description="Low complexity" evidence="1">
    <location>
        <begin position="48"/>
        <end position="59"/>
    </location>
</feature>
<feature type="region of interest" description="Disordered" evidence="1">
    <location>
        <begin position="36"/>
        <end position="59"/>
    </location>
</feature>
<dbReference type="NCBIfam" id="TIGR03901">
    <property type="entry name" value="MYXO-CTERM"/>
    <property type="match status" value="1"/>
</dbReference>
<dbReference type="Gene3D" id="2.60.40.1800">
    <property type="match status" value="1"/>
</dbReference>
<dbReference type="InterPro" id="IPR024038">
    <property type="entry name" value="MYXO-CTERM"/>
</dbReference>
<dbReference type="AlphaFoldDB" id="A0A084SLH1"/>
<proteinExistence type="predicted"/>
<accession>A0A084SLH1</accession>
<protein>
    <recommendedName>
        <fullName evidence="4">Bacterial Ig-like domain-containing protein</fullName>
    </recommendedName>
</protein>